<dbReference type="InterPro" id="IPR018306">
    <property type="entry name" value="Phage_T5_Orf172_DNA-bd"/>
</dbReference>
<dbReference type="Proteomes" id="UP000000492">
    <property type="component" value="Chromosome"/>
</dbReference>
<feature type="domain" description="Bacteriophage T5 Orf172 DNA-binding" evidence="1">
    <location>
        <begin position="270"/>
        <end position="364"/>
    </location>
</feature>
<dbReference type="KEGG" id="crd:CRES_1800"/>
<keyword evidence="3" id="KW-1185">Reference proteome</keyword>
<dbReference type="Pfam" id="PF13455">
    <property type="entry name" value="MUG113"/>
    <property type="match status" value="1"/>
</dbReference>
<accession>F8E1T9</accession>
<protein>
    <recommendedName>
        <fullName evidence="1">Bacteriophage T5 Orf172 DNA-binding domain-containing protein</fullName>
    </recommendedName>
</protein>
<reference evidence="2 3" key="1">
    <citation type="journal article" date="2012" name="BMC Genomics">
        <title>Complete genome sequence, lifestyle, and multi-drug resistance of the human pathogen Corynebacterium resistens DSM 45100 isolated from blood samples of a leukemia patient.</title>
        <authorList>
            <person name="Schroder J."/>
            <person name="Maus I."/>
            <person name="Meyer K."/>
            <person name="Wordemann S."/>
            <person name="Blom J."/>
            <person name="Jaenicke S."/>
            <person name="Schneider J."/>
            <person name="Trost E."/>
            <person name="Tauch A."/>
        </authorList>
    </citation>
    <scope>NUCLEOTIDE SEQUENCE [LARGE SCALE GENOMIC DNA]</scope>
    <source>
        <strain evidence="3">DSM 45100 / JCM 12819 / CCUG 50093 / GTC 2026 / SICGH 158</strain>
    </source>
</reference>
<dbReference type="EMBL" id="CP002857">
    <property type="protein sequence ID" value="AEI10152.1"/>
    <property type="molecule type" value="Genomic_DNA"/>
</dbReference>
<proteinExistence type="predicted"/>
<evidence type="ECO:0000313" key="2">
    <source>
        <dbReference type="EMBL" id="AEI10152.1"/>
    </source>
</evidence>
<dbReference type="AlphaFoldDB" id="F8E1T9"/>
<gene>
    <name evidence="2" type="ordered locus">CRES_1800</name>
</gene>
<dbReference type="RefSeq" id="WP_013889139.1">
    <property type="nucleotide sequence ID" value="NC_015673.1"/>
</dbReference>
<dbReference type="STRING" id="662755.CRES_1800"/>
<evidence type="ECO:0000313" key="3">
    <source>
        <dbReference type="Proteomes" id="UP000000492"/>
    </source>
</evidence>
<sequence>MSNDPLLDQLDELIAADTDGLLDMPEKPRPVTEVDRLVRAFREVSDFYAAHGREPDPNTLEIAERKLGARLVGIRGNESKIAELKEHDEHGLLKATTAPTDLDDLLAEDPDLLGETPDIFDVSSLPARKSPADEGDRATRVKAKDFAAFEALFADKHQGLKEGTWKLGSFVGESSIRAGRFFLINGMMCFVAEIREPKAERGESKPRLRVVFENGTESSMYRESLATRMYETGGQALTRTTLDASEIGDADQETGYIYVLKSLSQHPDVRSLRDLYKIGFSRGPVEKRIAGAEKSPTYLMAPVEVVASYRAYNLRPSALEHLLHRVFASVRLNASIADEVSGSVAATEWFLVPLPVIDRAIELIMSGEIVNYVYDPQLGDLVAV</sequence>
<dbReference type="eggNOG" id="COG0226">
    <property type="taxonomic scope" value="Bacteria"/>
</dbReference>
<name>F8E1T9_CORRG</name>
<organism evidence="2 3">
    <name type="scientific">Corynebacterium resistens (strain DSM 45100 / JCM 12819 / GTC 2026 / SICGH 158)</name>
    <dbReference type="NCBI Taxonomy" id="662755"/>
    <lineage>
        <taxon>Bacteria</taxon>
        <taxon>Bacillati</taxon>
        <taxon>Actinomycetota</taxon>
        <taxon>Actinomycetes</taxon>
        <taxon>Mycobacteriales</taxon>
        <taxon>Corynebacteriaceae</taxon>
        <taxon>Corynebacterium</taxon>
    </lineage>
</organism>
<dbReference type="HOGENOM" id="CLU_042626_0_0_11"/>
<evidence type="ECO:0000259" key="1">
    <source>
        <dbReference type="SMART" id="SM00974"/>
    </source>
</evidence>
<dbReference type="SMART" id="SM00974">
    <property type="entry name" value="T5orf172"/>
    <property type="match status" value="1"/>
</dbReference>